<name>A0A9D3XS40_9SAUR</name>
<protein>
    <submittedName>
        <fullName evidence="2">Uncharacterized protein</fullName>
    </submittedName>
</protein>
<evidence type="ECO:0000313" key="3">
    <source>
        <dbReference type="Proteomes" id="UP000827986"/>
    </source>
</evidence>
<dbReference type="EMBL" id="JAHDVG010000464">
    <property type="protein sequence ID" value="KAH1185032.1"/>
    <property type="molecule type" value="Genomic_DNA"/>
</dbReference>
<organism evidence="2 3">
    <name type="scientific">Mauremys mutica</name>
    <name type="common">yellowpond turtle</name>
    <dbReference type="NCBI Taxonomy" id="74926"/>
    <lineage>
        <taxon>Eukaryota</taxon>
        <taxon>Metazoa</taxon>
        <taxon>Chordata</taxon>
        <taxon>Craniata</taxon>
        <taxon>Vertebrata</taxon>
        <taxon>Euteleostomi</taxon>
        <taxon>Archelosauria</taxon>
        <taxon>Testudinata</taxon>
        <taxon>Testudines</taxon>
        <taxon>Cryptodira</taxon>
        <taxon>Durocryptodira</taxon>
        <taxon>Testudinoidea</taxon>
        <taxon>Geoemydidae</taxon>
        <taxon>Geoemydinae</taxon>
        <taxon>Mauremys</taxon>
    </lineage>
</organism>
<sequence>MDQTDAVVVMICKVRVCVNIDTHKYCIMNMQSGSFRIQVTRTALAPERLRKRELTEISRTKWRGSHYPLSRKWTSHPAHKKIPHWKRGKQATWPMAISEGSRNVKAGE</sequence>
<gene>
    <name evidence="2" type="ORF">KIL84_012973</name>
</gene>
<comment type="caution">
    <text evidence="2">The sequence shown here is derived from an EMBL/GenBank/DDBJ whole genome shotgun (WGS) entry which is preliminary data.</text>
</comment>
<dbReference type="AlphaFoldDB" id="A0A9D3XS40"/>
<accession>A0A9D3XS40</accession>
<evidence type="ECO:0000313" key="2">
    <source>
        <dbReference type="EMBL" id="KAH1185032.1"/>
    </source>
</evidence>
<feature type="compositionally biased region" description="Basic residues" evidence="1">
    <location>
        <begin position="73"/>
        <end position="88"/>
    </location>
</feature>
<evidence type="ECO:0000256" key="1">
    <source>
        <dbReference type="SAM" id="MobiDB-lite"/>
    </source>
</evidence>
<dbReference type="Proteomes" id="UP000827986">
    <property type="component" value="Unassembled WGS sequence"/>
</dbReference>
<keyword evidence="3" id="KW-1185">Reference proteome</keyword>
<proteinExistence type="predicted"/>
<reference evidence="2" key="1">
    <citation type="submission" date="2021-09" db="EMBL/GenBank/DDBJ databases">
        <title>The genome of Mauremys mutica provides insights into the evolution of semi-aquatic lifestyle.</title>
        <authorList>
            <person name="Gong S."/>
            <person name="Gao Y."/>
        </authorList>
    </citation>
    <scope>NUCLEOTIDE SEQUENCE</scope>
    <source>
        <strain evidence="2">MM-2020</strain>
        <tissue evidence="2">Muscle</tissue>
    </source>
</reference>
<feature type="region of interest" description="Disordered" evidence="1">
    <location>
        <begin position="69"/>
        <end position="88"/>
    </location>
</feature>